<dbReference type="GO" id="GO:0022625">
    <property type="term" value="C:cytosolic large ribosomal subunit"/>
    <property type="evidence" value="ECO:0007669"/>
    <property type="project" value="TreeGrafter"/>
</dbReference>
<dbReference type="AlphaFoldDB" id="A0A1G1X2Y3"/>
<dbReference type="SUPFAM" id="SSF52080">
    <property type="entry name" value="Ribosomal proteins L15p and L18e"/>
    <property type="match status" value="1"/>
</dbReference>
<keyword evidence="4" id="KW-0699">rRNA-binding</keyword>
<evidence type="ECO:0000259" key="6">
    <source>
        <dbReference type="Pfam" id="PF00828"/>
    </source>
</evidence>
<keyword evidence="2 4" id="KW-0689">Ribosomal protein</keyword>
<dbReference type="Proteomes" id="UP000177528">
    <property type="component" value="Unassembled WGS sequence"/>
</dbReference>
<dbReference type="GO" id="GO:0003735">
    <property type="term" value="F:structural constituent of ribosome"/>
    <property type="evidence" value="ECO:0007669"/>
    <property type="project" value="InterPro"/>
</dbReference>
<keyword evidence="4" id="KW-0694">RNA-binding</keyword>
<dbReference type="Gene3D" id="3.100.10.10">
    <property type="match status" value="1"/>
</dbReference>
<evidence type="ECO:0000256" key="3">
    <source>
        <dbReference type="ARBA" id="ARBA00023274"/>
    </source>
</evidence>
<protein>
    <recommendedName>
        <fullName evidence="4">Large ribosomal subunit protein uL15</fullName>
    </recommendedName>
</protein>
<keyword evidence="3 4" id="KW-0687">Ribonucleoprotein</keyword>
<dbReference type="PANTHER" id="PTHR12934:SF11">
    <property type="entry name" value="LARGE RIBOSOMAL SUBUNIT PROTEIN UL15M"/>
    <property type="match status" value="1"/>
</dbReference>
<accession>A0A1G1X2Y3</accession>
<comment type="caution">
    <text evidence="7">The sequence shown here is derived from an EMBL/GenBank/DDBJ whole genome shotgun (WGS) entry which is preliminary data.</text>
</comment>
<dbReference type="InterPro" id="IPR036227">
    <property type="entry name" value="Ribosomal_uL15/eL18_sf"/>
</dbReference>
<gene>
    <name evidence="4" type="primary">rplO</name>
    <name evidence="7" type="ORF">A3D99_02565</name>
</gene>
<comment type="similarity">
    <text evidence="1 4">Belongs to the universal ribosomal protein uL15 family.</text>
</comment>
<evidence type="ECO:0000256" key="4">
    <source>
        <dbReference type="HAMAP-Rule" id="MF_01341"/>
    </source>
</evidence>
<dbReference type="Pfam" id="PF00828">
    <property type="entry name" value="Ribosomal_L27A"/>
    <property type="match status" value="1"/>
</dbReference>
<comment type="subunit">
    <text evidence="4">Part of the 50S ribosomal subunit.</text>
</comment>
<evidence type="ECO:0000256" key="2">
    <source>
        <dbReference type="ARBA" id="ARBA00022980"/>
    </source>
</evidence>
<feature type="domain" description="Large ribosomal subunit protein uL15/eL18" evidence="6">
    <location>
        <begin position="87"/>
        <end position="142"/>
    </location>
</feature>
<proteinExistence type="inferred from homology"/>
<comment type="function">
    <text evidence="4">Binds to the 23S rRNA.</text>
</comment>
<dbReference type="NCBIfam" id="TIGR01071">
    <property type="entry name" value="rplO_bact"/>
    <property type="match status" value="1"/>
</dbReference>
<feature type="compositionally biased region" description="Basic residues" evidence="5">
    <location>
        <begin position="8"/>
        <end position="22"/>
    </location>
</feature>
<dbReference type="PANTHER" id="PTHR12934">
    <property type="entry name" value="50S RIBOSOMAL PROTEIN L15"/>
    <property type="match status" value="1"/>
</dbReference>
<organism evidence="7 8">
    <name type="scientific">Candidatus Andersenbacteria bacterium RIFCSPHIGHO2_12_FULL_45_11</name>
    <dbReference type="NCBI Taxonomy" id="1797281"/>
    <lineage>
        <taxon>Bacteria</taxon>
        <taxon>Candidatus Anderseniibacteriota</taxon>
    </lineage>
</organism>
<dbReference type="InterPro" id="IPR030878">
    <property type="entry name" value="Ribosomal_uL15"/>
</dbReference>
<name>A0A1G1X2Y3_9BACT</name>
<sequence length="146" mass="15312">MAFQLPKVTRKKRLLGRGHGKGGGKSGRGQKGQRSRAGYSSKAGFEGGQTPLYMRFPKGRGVKQINPSQIVKPIAITIATVASFAPGSIVGPGQLQKAGHVARKDSVKLIGSGKIEGSYTVRVHHATKNAIASIEKAGGKVEIINV</sequence>
<dbReference type="GO" id="GO:0006412">
    <property type="term" value="P:translation"/>
    <property type="evidence" value="ECO:0007669"/>
    <property type="project" value="UniProtKB-UniRule"/>
</dbReference>
<evidence type="ECO:0000256" key="5">
    <source>
        <dbReference type="SAM" id="MobiDB-lite"/>
    </source>
</evidence>
<dbReference type="HAMAP" id="MF_01341">
    <property type="entry name" value="Ribosomal_uL15"/>
    <property type="match status" value="1"/>
</dbReference>
<dbReference type="EMBL" id="MHHR01000014">
    <property type="protein sequence ID" value="OGY34372.1"/>
    <property type="molecule type" value="Genomic_DNA"/>
</dbReference>
<dbReference type="InterPro" id="IPR005749">
    <property type="entry name" value="Ribosomal_uL15_bac-type"/>
</dbReference>
<feature type="region of interest" description="Disordered" evidence="5">
    <location>
        <begin position="1"/>
        <end position="46"/>
    </location>
</feature>
<evidence type="ECO:0000313" key="8">
    <source>
        <dbReference type="Proteomes" id="UP000177528"/>
    </source>
</evidence>
<dbReference type="GO" id="GO:0019843">
    <property type="term" value="F:rRNA binding"/>
    <property type="evidence" value="ECO:0007669"/>
    <property type="project" value="UniProtKB-UniRule"/>
</dbReference>
<reference evidence="7 8" key="1">
    <citation type="journal article" date="2016" name="Nat. Commun.">
        <title>Thousands of microbial genomes shed light on interconnected biogeochemical processes in an aquifer system.</title>
        <authorList>
            <person name="Anantharaman K."/>
            <person name="Brown C.T."/>
            <person name="Hug L.A."/>
            <person name="Sharon I."/>
            <person name="Castelle C.J."/>
            <person name="Probst A.J."/>
            <person name="Thomas B.C."/>
            <person name="Singh A."/>
            <person name="Wilkins M.J."/>
            <person name="Karaoz U."/>
            <person name="Brodie E.L."/>
            <person name="Williams K.H."/>
            <person name="Hubbard S.S."/>
            <person name="Banfield J.F."/>
        </authorList>
    </citation>
    <scope>NUCLEOTIDE SEQUENCE [LARGE SCALE GENOMIC DNA]</scope>
</reference>
<evidence type="ECO:0000256" key="1">
    <source>
        <dbReference type="ARBA" id="ARBA00007320"/>
    </source>
</evidence>
<evidence type="ECO:0000313" key="7">
    <source>
        <dbReference type="EMBL" id="OGY34372.1"/>
    </source>
</evidence>
<dbReference type="InterPro" id="IPR021131">
    <property type="entry name" value="Ribosomal_uL15/eL18"/>
</dbReference>